<feature type="transmembrane region" description="Helical" evidence="1">
    <location>
        <begin position="20"/>
        <end position="41"/>
    </location>
</feature>
<reference evidence="2" key="1">
    <citation type="submission" date="2021-02" db="EMBL/GenBank/DDBJ databases">
        <authorList>
            <person name="Vanwijnsberghe S."/>
        </authorList>
    </citation>
    <scope>NUCLEOTIDE SEQUENCE</scope>
    <source>
        <strain evidence="2">R-70211</strain>
    </source>
</reference>
<keyword evidence="1" id="KW-0812">Transmembrane</keyword>
<keyword evidence="1" id="KW-1133">Transmembrane helix</keyword>
<comment type="caution">
    <text evidence="2">The sequence shown here is derived from an EMBL/GenBank/DDBJ whole genome shotgun (WGS) entry which is preliminary data.</text>
</comment>
<keyword evidence="1" id="KW-0472">Membrane</keyword>
<evidence type="ECO:0000256" key="1">
    <source>
        <dbReference type="SAM" id="Phobius"/>
    </source>
</evidence>
<protein>
    <submittedName>
        <fullName evidence="2">Uncharacterized protein</fullName>
    </submittedName>
</protein>
<accession>A0A9N8N790</accession>
<dbReference type="RefSeq" id="WP_201081411.1">
    <property type="nucleotide sequence ID" value="NZ_CAJNAS010000032.1"/>
</dbReference>
<keyword evidence="3" id="KW-1185">Reference proteome</keyword>
<organism evidence="2 3">
    <name type="scientific">Paraburkholderia domus</name>
    <dbReference type="NCBI Taxonomy" id="2793075"/>
    <lineage>
        <taxon>Bacteria</taxon>
        <taxon>Pseudomonadati</taxon>
        <taxon>Pseudomonadota</taxon>
        <taxon>Betaproteobacteria</taxon>
        <taxon>Burkholderiales</taxon>
        <taxon>Burkholderiaceae</taxon>
        <taxon>Paraburkholderia</taxon>
    </lineage>
</organism>
<dbReference type="Proteomes" id="UP000675121">
    <property type="component" value="Unassembled WGS sequence"/>
</dbReference>
<dbReference type="AlphaFoldDB" id="A0A9N8N790"/>
<proteinExistence type="predicted"/>
<evidence type="ECO:0000313" key="2">
    <source>
        <dbReference type="EMBL" id="CAE6961068.1"/>
    </source>
</evidence>
<sequence>MLCVIASDAAAGLAASGTDALSIAAAGAMGAACTALLLAVFTDEDAGAESSAPQPFNAKVASATKTAVAKSEFLLMSASSVVMADAVSNPFKK</sequence>
<evidence type="ECO:0000313" key="3">
    <source>
        <dbReference type="Proteomes" id="UP000675121"/>
    </source>
</evidence>
<name>A0A9N8N790_9BURK</name>
<dbReference type="EMBL" id="CAJNAS010000032">
    <property type="protein sequence ID" value="CAE6961068.1"/>
    <property type="molecule type" value="Genomic_DNA"/>
</dbReference>
<gene>
    <name evidence="2" type="ORF">R70211_06955</name>
</gene>